<proteinExistence type="predicted"/>
<dbReference type="AlphaFoldDB" id="A0A195E1A0"/>
<dbReference type="EMBL" id="KQ979824">
    <property type="protein sequence ID" value="KYN18930.1"/>
    <property type="molecule type" value="Genomic_DNA"/>
</dbReference>
<protein>
    <submittedName>
        <fullName evidence="2">Uncharacterized protein</fullName>
    </submittedName>
</protein>
<reference evidence="2 3" key="1">
    <citation type="submission" date="2015-09" db="EMBL/GenBank/DDBJ databases">
        <title>Trachymyrmex cornetzi WGS genome.</title>
        <authorList>
            <person name="Nygaard S."/>
            <person name="Hu H."/>
            <person name="Boomsma J."/>
            <person name="Zhang G."/>
        </authorList>
    </citation>
    <scope>NUCLEOTIDE SEQUENCE [LARGE SCALE GENOMIC DNA]</scope>
    <source>
        <strain evidence="2">Tcor2-1</strain>
        <tissue evidence="2">Whole body</tissue>
    </source>
</reference>
<name>A0A195E1A0_9HYME</name>
<feature type="non-terminal residue" evidence="2">
    <location>
        <position position="1"/>
    </location>
</feature>
<dbReference type="Proteomes" id="UP000078492">
    <property type="component" value="Unassembled WGS sequence"/>
</dbReference>
<evidence type="ECO:0000313" key="2">
    <source>
        <dbReference type="EMBL" id="KYN18930.1"/>
    </source>
</evidence>
<keyword evidence="3" id="KW-1185">Reference proteome</keyword>
<feature type="compositionally biased region" description="Pro residues" evidence="1">
    <location>
        <begin position="22"/>
        <end position="53"/>
    </location>
</feature>
<evidence type="ECO:0000256" key="1">
    <source>
        <dbReference type="SAM" id="MobiDB-lite"/>
    </source>
</evidence>
<organism evidence="2 3">
    <name type="scientific">Trachymyrmex cornetzi</name>
    <dbReference type="NCBI Taxonomy" id="471704"/>
    <lineage>
        <taxon>Eukaryota</taxon>
        <taxon>Metazoa</taxon>
        <taxon>Ecdysozoa</taxon>
        <taxon>Arthropoda</taxon>
        <taxon>Hexapoda</taxon>
        <taxon>Insecta</taxon>
        <taxon>Pterygota</taxon>
        <taxon>Neoptera</taxon>
        <taxon>Endopterygota</taxon>
        <taxon>Hymenoptera</taxon>
        <taxon>Apocrita</taxon>
        <taxon>Aculeata</taxon>
        <taxon>Formicoidea</taxon>
        <taxon>Formicidae</taxon>
        <taxon>Myrmicinae</taxon>
        <taxon>Trachymyrmex</taxon>
    </lineage>
</organism>
<feature type="region of interest" description="Disordered" evidence="1">
    <location>
        <begin position="22"/>
        <end position="66"/>
    </location>
</feature>
<accession>A0A195E1A0</accession>
<evidence type="ECO:0000313" key="3">
    <source>
        <dbReference type="Proteomes" id="UP000078492"/>
    </source>
</evidence>
<gene>
    <name evidence="2" type="ORF">ALC57_08773</name>
</gene>
<sequence>NSYYQASPSLCIWCGSRNPPPATPPPLPLPPPPGPPPFPPPPPPLGLPCPPPGNKRTRTASMPIKI</sequence>